<dbReference type="EMBL" id="WBXO01000011">
    <property type="protein sequence ID" value="KAB2951504.1"/>
    <property type="molecule type" value="Genomic_DNA"/>
</dbReference>
<dbReference type="OrthoDB" id="9766545at2"/>
<organism evidence="5 6">
    <name type="scientific">Heliorestis acidaminivorans</name>
    <dbReference type="NCBI Taxonomy" id="553427"/>
    <lineage>
        <taxon>Bacteria</taxon>
        <taxon>Bacillati</taxon>
        <taxon>Bacillota</taxon>
        <taxon>Clostridia</taxon>
        <taxon>Eubacteriales</taxon>
        <taxon>Heliobacteriaceae</taxon>
        <taxon>Heliorestis</taxon>
    </lineage>
</organism>
<dbReference type="Proteomes" id="UP000468766">
    <property type="component" value="Unassembled WGS sequence"/>
</dbReference>
<evidence type="ECO:0000313" key="6">
    <source>
        <dbReference type="Proteomes" id="UP000468766"/>
    </source>
</evidence>
<accession>A0A6I0F310</accession>
<dbReference type="RefSeq" id="WP_151621224.1">
    <property type="nucleotide sequence ID" value="NZ_WBXO01000011.1"/>
</dbReference>
<dbReference type="GO" id="GO:0006310">
    <property type="term" value="P:DNA recombination"/>
    <property type="evidence" value="ECO:0007669"/>
    <property type="project" value="UniProtKB-KW"/>
</dbReference>
<keyword evidence="6" id="KW-1185">Reference proteome</keyword>
<evidence type="ECO:0000256" key="2">
    <source>
        <dbReference type="ARBA" id="ARBA00023125"/>
    </source>
</evidence>
<dbReference type="InterPro" id="IPR013762">
    <property type="entry name" value="Integrase-like_cat_sf"/>
</dbReference>
<dbReference type="InterPro" id="IPR050090">
    <property type="entry name" value="Tyrosine_recombinase_XerCD"/>
</dbReference>
<feature type="domain" description="Tyr recombinase" evidence="4">
    <location>
        <begin position="109"/>
        <end position="309"/>
    </location>
</feature>
<evidence type="ECO:0000256" key="3">
    <source>
        <dbReference type="ARBA" id="ARBA00023172"/>
    </source>
</evidence>
<sequence>MIKAHQFKSVLSPLIEGFIAEKQAVGYEFRKGSKLLKIFDSYIHSQRLTEKVLSKQLVMDWTARRPNETIATQCGRISLLRGLAEYMNRVGYSAYVYPRAMSNINRYSYIPYIFSNTELKRIFDVCDQYPVSRYAPNRHLILPLLLRMLYGSGLRISEAVKLTLQDVDLNNGSLYIRDTKFNKERILPISDSLNERCQEYCKSVELGKSENPYFFPSPYGGHYSEATLYKLFRHVLWKAGISHLGRGKGPRIHDFRHTFAVHCLKKWVLDGKDLNNSLPYLSVYLGHEDIRGSQRYLRLTADLYPEITSKVEKSCSYIIPEVKTYEAD</sequence>
<reference evidence="5 6" key="1">
    <citation type="submission" date="2019-10" db="EMBL/GenBank/DDBJ databases">
        <title>Whole-genome sequence of the extremophile Heliorestis acidaminivorans DSM 24790.</title>
        <authorList>
            <person name="Kyndt J.A."/>
            <person name="Meyer T.E."/>
        </authorList>
    </citation>
    <scope>NUCLEOTIDE SEQUENCE [LARGE SCALE GENOMIC DNA]</scope>
    <source>
        <strain evidence="5 6">DSM 24790</strain>
    </source>
</reference>
<dbReference type="Gene3D" id="1.10.443.10">
    <property type="entry name" value="Intergrase catalytic core"/>
    <property type="match status" value="1"/>
</dbReference>
<dbReference type="Pfam" id="PF00589">
    <property type="entry name" value="Phage_integrase"/>
    <property type="match status" value="1"/>
</dbReference>
<dbReference type="GO" id="GO:0015074">
    <property type="term" value="P:DNA integration"/>
    <property type="evidence" value="ECO:0007669"/>
    <property type="project" value="InterPro"/>
</dbReference>
<name>A0A6I0F310_9FIRM</name>
<dbReference type="PANTHER" id="PTHR30349:SF41">
    <property type="entry name" value="INTEGRASE_RECOMBINASE PROTEIN MJ0367-RELATED"/>
    <property type="match status" value="1"/>
</dbReference>
<keyword evidence="2" id="KW-0238">DNA-binding</keyword>
<gene>
    <name evidence="5" type="ORF">F9B85_11895</name>
</gene>
<dbReference type="SUPFAM" id="SSF56349">
    <property type="entry name" value="DNA breaking-rejoining enzymes"/>
    <property type="match status" value="1"/>
</dbReference>
<evidence type="ECO:0000313" key="5">
    <source>
        <dbReference type="EMBL" id="KAB2951504.1"/>
    </source>
</evidence>
<comment type="similarity">
    <text evidence="1">Belongs to the 'phage' integrase family.</text>
</comment>
<proteinExistence type="inferred from homology"/>
<dbReference type="PANTHER" id="PTHR30349">
    <property type="entry name" value="PHAGE INTEGRASE-RELATED"/>
    <property type="match status" value="1"/>
</dbReference>
<protein>
    <submittedName>
        <fullName evidence="5">Tyrosine-type recombinase/integrase</fullName>
    </submittedName>
</protein>
<dbReference type="InterPro" id="IPR002104">
    <property type="entry name" value="Integrase_catalytic"/>
</dbReference>
<keyword evidence="3" id="KW-0233">DNA recombination</keyword>
<evidence type="ECO:0000259" key="4">
    <source>
        <dbReference type="PROSITE" id="PS51898"/>
    </source>
</evidence>
<comment type="caution">
    <text evidence="5">The sequence shown here is derived from an EMBL/GenBank/DDBJ whole genome shotgun (WGS) entry which is preliminary data.</text>
</comment>
<dbReference type="PROSITE" id="PS51898">
    <property type="entry name" value="TYR_RECOMBINASE"/>
    <property type="match status" value="1"/>
</dbReference>
<dbReference type="InterPro" id="IPR011010">
    <property type="entry name" value="DNA_brk_join_enz"/>
</dbReference>
<dbReference type="GO" id="GO:0003677">
    <property type="term" value="F:DNA binding"/>
    <property type="evidence" value="ECO:0007669"/>
    <property type="project" value="UniProtKB-KW"/>
</dbReference>
<dbReference type="AlphaFoldDB" id="A0A6I0F310"/>
<evidence type="ECO:0000256" key="1">
    <source>
        <dbReference type="ARBA" id="ARBA00008857"/>
    </source>
</evidence>